<dbReference type="eggNOG" id="COG5490">
    <property type="taxonomic scope" value="Bacteria"/>
</dbReference>
<dbReference type="Proteomes" id="UP000001868">
    <property type="component" value="Chromosome"/>
</dbReference>
<sequence>MQTVIVRCTISLTAALQHGTRAYVSVGALRLASPLPPHSSGVRPMAAAEAAKTTVEQFTTASNVAFKDGVEKTLAALNEMNAHSKQNLEAVVASVTAATKGAEALGAQAMAFSKSAFDNQVNAARSLAGAKSVQEVMELQSAFAKTALETYMAEMGKMTETVSASMKESMKPLNERMTAAVEKLQAVR</sequence>
<name>B4R941_PHEZH</name>
<feature type="domain" description="Phasin" evidence="1">
    <location>
        <begin position="79"/>
        <end position="177"/>
    </location>
</feature>
<dbReference type="HOGENOM" id="CLU_123864_0_0_5"/>
<dbReference type="AlphaFoldDB" id="B4R941"/>
<evidence type="ECO:0000313" key="3">
    <source>
        <dbReference type="Proteomes" id="UP000001868"/>
    </source>
</evidence>
<reference evidence="2 3" key="1">
    <citation type="journal article" date="2008" name="BMC Genomics">
        <title>Complete genome of Phenylobacterium zucineum - a novel facultative intracellular bacterium isolated from human erythroleukemia cell line K562.</title>
        <authorList>
            <person name="Luo Y."/>
            <person name="Xu X."/>
            <person name="Ding Z."/>
            <person name="Liu Z."/>
            <person name="Zhang B."/>
            <person name="Yan Z."/>
            <person name="Sun J."/>
            <person name="Hu S."/>
            <person name="Hu X."/>
        </authorList>
    </citation>
    <scope>NUCLEOTIDE SEQUENCE [LARGE SCALE GENOMIC DNA]</scope>
    <source>
        <strain evidence="2 3">HLK1</strain>
    </source>
</reference>
<dbReference type="Pfam" id="PF09361">
    <property type="entry name" value="Phasin_2"/>
    <property type="match status" value="1"/>
</dbReference>
<gene>
    <name evidence="2" type="ordered locus">PHZ_c1297</name>
</gene>
<dbReference type="InterPro" id="IPR010127">
    <property type="entry name" value="Phasin_subfam-1"/>
</dbReference>
<keyword evidence="3" id="KW-1185">Reference proteome</keyword>
<dbReference type="InterPro" id="IPR018968">
    <property type="entry name" value="Phasin"/>
</dbReference>
<evidence type="ECO:0000259" key="1">
    <source>
        <dbReference type="Pfam" id="PF09361"/>
    </source>
</evidence>
<proteinExistence type="predicted"/>
<dbReference type="STRING" id="450851.PHZ_c1297"/>
<protein>
    <recommendedName>
        <fullName evidence="1">Phasin domain-containing protein</fullName>
    </recommendedName>
</protein>
<evidence type="ECO:0000313" key="2">
    <source>
        <dbReference type="EMBL" id="ACG77711.1"/>
    </source>
</evidence>
<organism evidence="2 3">
    <name type="scientific">Phenylobacterium zucineum (strain HLK1)</name>
    <dbReference type="NCBI Taxonomy" id="450851"/>
    <lineage>
        <taxon>Bacteria</taxon>
        <taxon>Pseudomonadati</taxon>
        <taxon>Pseudomonadota</taxon>
        <taxon>Alphaproteobacteria</taxon>
        <taxon>Caulobacterales</taxon>
        <taxon>Caulobacteraceae</taxon>
        <taxon>Phenylobacterium</taxon>
    </lineage>
</organism>
<dbReference type="KEGG" id="pzu:PHZ_c1297"/>
<accession>B4R941</accession>
<dbReference type="EMBL" id="CP000747">
    <property type="protein sequence ID" value="ACG77711.1"/>
    <property type="molecule type" value="Genomic_DNA"/>
</dbReference>
<dbReference type="NCBIfam" id="TIGR01841">
    <property type="entry name" value="phasin"/>
    <property type="match status" value="1"/>
</dbReference>